<keyword evidence="2 4" id="KW-0863">Zinc-finger</keyword>
<keyword evidence="3" id="KW-0862">Zinc</keyword>
<reference evidence="6" key="2">
    <citation type="journal article" date="2015" name="Data Brief">
        <title>Shoot transcriptome of the giant reed, Arundo donax.</title>
        <authorList>
            <person name="Barrero R.A."/>
            <person name="Guerrero F.D."/>
            <person name="Moolhuijzen P."/>
            <person name="Goolsby J.A."/>
            <person name="Tidwell J."/>
            <person name="Bellgard S.E."/>
            <person name="Bellgard M.I."/>
        </authorList>
    </citation>
    <scope>NUCLEOTIDE SEQUENCE</scope>
    <source>
        <tissue evidence="6">Shoot tissue taken approximately 20 cm above the soil surface</tissue>
    </source>
</reference>
<dbReference type="GO" id="GO:0008270">
    <property type="term" value="F:zinc ion binding"/>
    <property type="evidence" value="ECO:0007669"/>
    <property type="project" value="UniProtKB-KW"/>
</dbReference>
<evidence type="ECO:0000256" key="3">
    <source>
        <dbReference type="ARBA" id="ARBA00022833"/>
    </source>
</evidence>
<evidence type="ECO:0000313" key="6">
    <source>
        <dbReference type="EMBL" id="JAD29151.1"/>
    </source>
</evidence>
<evidence type="ECO:0000256" key="4">
    <source>
        <dbReference type="PROSITE-ProRule" id="PRU01343"/>
    </source>
</evidence>
<dbReference type="InterPro" id="IPR010666">
    <property type="entry name" value="Znf_GRF"/>
</dbReference>
<proteinExistence type="predicted"/>
<organism evidence="6">
    <name type="scientific">Arundo donax</name>
    <name type="common">Giant reed</name>
    <name type="synonym">Donax arundinaceus</name>
    <dbReference type="NCBI Taxonomy" id="35708"/>
    <lineage>
        <taxon>Eukaryota</taxon>
        <taxon>Viridiplantae</taxon>
        <taxon>Streptophyta</taxon>
        <taxon>Embryophyta</taxon>
        <taxon>Tracheophyta</taxon>
        <taxon>Spermatophyta</taxon>
        <taxon>Magnoliopsida</taxon>
        <taxon>Liliopsida</taxon>
        <taxon>Poales</taxon>
        <taxon>Poaceae</taxon>
        <taxon>PACMAD clade</taxon>
        <taxon>Arundinoideae</taxon>
        <taxon>Arundineae</taxon>
        <taxon>Arundo</taxon>
    </lineage>
</organism>
<protein>
    <recommendedName>
        <fullName evidence="5">GRF-type domain-containing protein</fullName>
    </recommendedName>
</protein>
<evidence type="ECO:0000256" key="1">
    <source>
        <dbReference type="ARBA" id="ARBA00022723"/>
    </source>
</evidence>
<dbReference type="PROSITE" id="PS51999">
    <property type="entry name" value="ZF_GRF"/>
    <property type="match status" value="1"/>
</dbReference>
<dbReference type="EMBL" id="GBRH01268744">
    <property type="protein sequence ID" value="JAD29151.1"/>
    <property type="molecule type" value="Transcribed_RNA"/>
</dbReference>
<reference evidence="6" key="1">
    <citation type="submission" date="2014-09" db="EMBL/GenBank/DDBJ databases">
        <authorList>
            <person name="Magalhaes I.L.F."/>
            <person name="Oliveira U."/>
            <person name="Santos F.R."/>
            <person name="Vidigal T.H.D.A."/>
            <person name="Brescovit A.D."/>
            <person name="Santos A.J."/>
        </authorList>
    </citation>
    <scope>NUCLEOTIDE SEQUENCE</scope>
    <source>
        <tissue evidence="6">Shoot tissue taken approximately 20 cm above the soil surface</tissue>
    </source>
</reference>
<sequence>MATSAAGSSSRARLRSRFASQVIPIDSLSLIECLYHPERKVVRLTANTTQNRGRRFYRCMKNARVWCVSLFDFDLVFSLWIYRCQYCLICVVWD</sequence>
<evidence type="ECO:0000259" key="5">
    <source>
        <dbReference type="PROSITE" id="PS51999"/>
    </source>
</evidence>
<accession>A0A0A8YRZ9</accession>
<name>A0A0A8YRZ9_ARUDO</name>
<feature type="domain" description="GRF-type" evidence="5">
    <location>
        <begin position="33"/>
        <end position="84"/>
    </location>
</feature>
<evidence type="ECO:0000256" key="2">
    <source>
        <dbReference type="ARBA" id="ARBA00022771"/>
    </source>
</evidence>
<dbReference type="AlphaFoldDB" id="A0A0A8YRZ9"/>
<keyword evidence="1" id="KW-0479">Metal-binding</keyword>